<dbReference type="AlphaFoldDB" id="A0A2G8L130"/>
<evidence type="ECO:0000256" key="6">
    <source>
        <dbReference type="ARBA" id="ARBA00023157"/>
    </source>
</evidence>
<evidence type="ECO:0000259" key="11">
    <source>
        <dbReference type="PROSITE" id="PS50262"/>
    </source>
</evidence>
<protein>
    <submittedName>
        <fullName evidence="12">Putative visual pigment-like receptor peropsin</fullName>
    </submittedName>
</protein>
<keyword evidence="13" id="KW-1185">Reference proteome</keyword>
<dbReference type="Proteomes" id="UP000230750">
    <property type="component" value="Unassembled WGS sequence"/>
</dbReference>
<dbReference type="PRINTS" id="PR00237">
    <property type="entry name" value="GPCRRHODOPSN"/>
</dbReference>
<dbReference type="OrthoDB" id="2105199at2759"/>
<evidence type="ECO:0000256" key="9">
    <source>
        <dbReference type="ARBA" id="ARBA00023224"/>
    </source>
</evidence>
<reference evidence="12 13" key="1">
    <citation type="journal article" date="2017" name="PLoS Biol.">
        <title>The sea cucumber genome provides insights into morphological evolution and visceral regeneration.</title>
        <authorList>
            <person name="Zhang X."/>
            <person name="Sun L."/>
            <person name="Yuan J."/>
            <person name="Sun Y."/>
            <person name="Gao Y."/>
            <person name="Zhang L."/>
            <person name="Li S."/>
            <person name="Dai H."/>
            <person name="Hamel J.F."/>
            <person name="Liu C."/>
            <person name="Yu Y."/>
            <person name="Liu S."/>
            <person name="Lin W."/>
            <person name="Guo K."/>
            <person name="Jin S."/>
            <person name="Xu P."/>
            <person name="Storey K.B."/>
            <person name="Huan P."/>
            <person name="Zhang T."/>
            <person name="Zhou Y."/>
            <person name="Zhang J."/>
            <person name="Lin C."/>
            <person name="Li X."/>
            <person name="Xing L."/>
            <person name="Huo D."/>
            <person name="Sun M."/>
            <person name="Wang L."/>
            <person name="Mercier A."/>
            <person name="Li F."/>
            <person name="Yang H."/>
            <person name="Xiang J."/>
        </authorList>
    </citation>
    <scope>NUCLEOTIDE SEQUENCE [LARGE SCALE GENOMIC DNA]</scope>
    <source>
        <strain evidence="12">Shaxun</strain>
        <tissue evidence="12">Muscle</tissue>
    </source>
</reference>
<proteinExistence type="predicted"/>
<dbReference type="GO" id="GO:0004930">
    <property type="term" value="F:G protein-coupled receptor activity"/>
    <property type="evidence" value="ECO:0007669"/>
    <property type="project" value="UniProtKB-KW"/>
</dbReference>
<organism evidence="12 13">
    <name type="scientific">Stichopus japonicus</name>
    <name type="common">Sea cucumber</name>
    <dbReference type="NCBI Taxonomy" id="307972"/>
    <lineage>
        <taxon>Eukaryota</taxon>
        <taxon>Metazoa</taxon>
        <taxon>Echinodermata</taxon>
        <taxon>Eleutherozoa</taxon>
        <taxon>Echinozoa</taxon>
        <taxon>Holothuroidea</taxon>
        <taxon>Aspidochirotacea</taxon>
        <taxon>Aspidochirotida</taxon>
        <taxon>Stichopodidae</taxon>
        <taxon>Apostichopus</taxon>
    </lineage>
</organism>
<dbReference type="Gene3D" id="1.20.1070.10">
    <property type="entry name" value="Rhodopsin 7-helix transmembrane proteins"/>
    <property type="match status" value="1"/>
</dbReference>
<feature type="domain" description="G-protein coupled receptors family 1 profile" evidence="11">
    <location>
        <begin position="1"/>
        <end position="227"/>
    </location>
</feature>
<dbReference type="STRING" id="307972.A0A2G8L130"/>
<keyword evidence="7 12" id="KW-0675">Receptor</keyword>
<name>A0A2G8L130_STIJA</name>
<feature type="transmembrane region" description="Helical" evidence="10">
    <location>
        <begin position="210"/>
        <end position="231"/>
    </location>
</feature>
<keyword evidence="4" id="KW-0297">G-protein coupled receptor</keyword>
<dbReference type="GO" id="GO:0016020">
    <property type="term" value="C:membrane"/>
    <property type="evidence" value="ECO:0007669"/>
    <property type="project" value="UniProtKB-SubCell"/>
</dbReference>
<keyword evidence="8" id="KW-0325">Glycoprotein</keyword>
<evidence type="ECO:0000256" key="1">
    <source>
        <dbReference type="ARBA" id="ARBA00004141"/>
    </source>
</evidence>
<feature type="transmembrane region" description="Helical" evidence="10">
    <location>
        <begin position="138"/>
        <end position="164"/>
    </location>
</feature>
<dbReference type="PROSITE" id="PS50262">
    <property type="entry name" value="G_PROTEIN_RECEP_F1_2"/>
    <property type="match status" value="1"/>
</dbReference>
<dbReference type="InterPro" id="IPR050125">
    <property type="entry name" value="GPCR_opsins"/>
</dbReference>
<evidence type="ECO:0000256" key="10">
    <source>
        <dbReference type="SAM" id="Phobius"/>
    </source>
</evidence>
<comment type="caution">
    <text evidence="12">The sequence shown here is derived from an EMBL/GenBank/DDBJ whole genome shotgun (WGS) entry which is preliminary data.</text>
</comment>
<evidence type="ECO:0000256" key="8">
    <source>
        <dbReference type="ARBA" id="ARBA00023180"/>
    </source>
</evidence>
<feature type="transmembrane region" description="Helical" evidence="10">
    <location>
        <begin position="12"/>
        <end position="40"/>
    </location>
</feature>
<feature type="transmembrane region" description="Helical" evidence="10">
    <location>
        <begin position="93"/>
        <end position="110"/>
    </location>
</feature>
<keyword evidence="3 10" id="KW-1133">Transmembrane helix</keyword>
<dbReference type="InterPro" id="IPR017452">
    <property type="entry name" value="GPCR_Rhodpsn_7TM"/>
</dbReference>
<evidence type="ECO:0000313" key="12">
    <source>
        <dbReference type="EMBL" id="PIK53973.1"/>
    </source>
</evidence>
<keyword evidence="6" id="KW-1015">Disulfide bond</keyword>
<evidence type="ECO:0000256" key="7">
    <source>
        <dbReference type="ARBA" id="ARBA00023170"/>
    </source>
</evidence>
<evidence type="ECO:0000256" key="2">
    <source>
        <dbReference type="ARBA" id="ARBA00022692"/>
    </source>
</evidence>
<keyword evidence="2 10" id="KW-0812">Transmembrane</keyword>
<dbReference type="EMBL" id="MRZV01000268">
    <property type="protein sequence ID" value="PIK53973.1"/>
    <property type="molecule type" value="Genomic_DNA"/>
</dbReference>
<comment type="subcellular location">
    <subcellularLocation>
        <location evidence="1">Membrane</location>
        <topology evidence="1">Multi-pass membrane protein</topology>
    </subcellularLocation>
</comment>
<evidence type="ECO:0000256" key="3">
    <source>
        <dbReference type="ARBA" id="ARBA00022989"/>
    </source>
</evidence>
<dbReference type="InterPro" id="IPR000276">
    <property type="entry name" value="GPCR_Rhodpsn"/>
</dbReference>
<dbReference type="PANTHER" id="PTHR24240">
    <property type="entry name" value="OPSIN"/>
    <property type="match status" value="1"/>
</dbReference>
<dbReference type="SUPFAM" id="SSF81321">
    <property type="entry name" value="Family A G protein-coupled receptor-like"/>
    <property type="match status" value="1"/>
</dbReference>
<gene>
    <name evidence="12" type="ORF">BSL78_09110</name>
</gene>
<accession>A0A2G8L130</accession>
<feature type="transmembrane region" description="Helical" evidence="10">
    <location>
        <begin position="52"/>
        <end position="73"/>
    </location>
</feature>
<dbReference type="InterPro" id="IPR002962">
    <property type="entry name" value="Peropsin"/>
</dbReference>
<dbReference type="GO" id="GO:0007601">
    <property type="term" value="P:visual perception"/>
    <property type="evidence" value="ECO:0007669"/>
    <property type="project" value="InterPro"/>
</dbReference>
<evidence type="ECO:0000313" key="13">
    <source>
        <dbReference type="Proteomes" id="UP000230750"/>
    </source>
</evidence>
<feature type="transmembrane region" description="Helical" evidence="10">
    <location>
        <begin position="176"/>
        <end position="198"/>
    </location>
</feature>
<dbReference type="Pfam" id="PF00001">
    <property type="entry name" value="7tm_1"/>
    <property type="match status" value="1"/>
</dbReference>
<sequence>MFARFRQLNNPSNLLILSLALVDIGMITLCFPLTIWASLVGKWTFGSKGCNYYGFISMLSGISVIGILTLMAIDRYVVICRKTIAANLNVKHYGAALIVVAVNASFWAIMPNLGWSRYDIEPSGISCAVDYHNNDIYYVSYIVALFAVCFVVPLTVMVTCYWMAQSVMSKRVEMGAMLVFLFLLSWSLIAVVCLWAVFGEPSNVPYPLVLIAPLAAKSSMVLNPLVVTAMIGKFRTHVAMMFKYQPEVTSLSGNASQLISDVEKEL</sequence>
<evidence type="ECO:0000256" key="5">
    <source>
        <dbReference type="ARBA" id="ARBA00023136"/>
    </source>
</evidence>
<keyword evidence="9" id="KW-0807">Transducer</keyword>
<keyword evidence="5 10" id="KW-0472">Membrane</keyword>
<dbReference type="PRINTS" id="PR01244">
    <property type="entry name" value="PEROPSIN"/>
</dbReference>
<evidence type="ECO:0000256" key="4">
    <source>
        <dbReference type="ARBA" id="ARBA00023040"/>
    </source>
</evidence>